<keyword evidence="1" id="KW-1133">Transmembrane helix</keyword>
<evidence type="ECO:0000313" key="3">
    <source>
        <dbReference type="Proteomes" id="UP000567922"/>
    </source>
</evidence>
<dbReference type="Pfam" id="PF20358">
    <property type="entry name" value="DUF6653"/>
    <property type="match status" value="1"/>
</dbReference>
<evidence type="ECO:0000256" key="1">
    <source>
        <dbReference type="SAM" id="Phobius"/>
    </source>
</evidence>
<name>A0A839RM44_9ACTN</name>
<keyword evidence="1" id="KW-0472">Membrane</keyword>
<accession>A0A839RM44</accession>
<gene>
    <name evidence="2" type="ORF">FHU29_001537</name>
</gene>
<comment type="caution">
    <text evidence="2">The sequence shown here is derived from an EMBL/GenBank/DDBJ whole genome shotgun (WGS) entry which is preliminary data.</text>
</comment>
<dbReference type="Proteomes" id="UP000567922">
    <property type="component" value="Unassembled WGS sequence"/>
</dbReference>
<reference evidence="2 3" key="1">
    <citation type="submission" date="2020-08" db="EMBL/GenBank/DDBJ databases">
        <title>Sequencing the genomes of 1000 actinobacteria strains.</title>
        <authorList>
            <person name="Klenk H.-P."/>
        </authorList>
    </citation>
    <scope>NUCLEOTIDE SEQUENCE [LARGE SCALE GENOMIC DNA]</scope>
    <source>
        <strain evidence="2 3">DSM 45258</strain>
    </source>
</reference>
<protein>
    <submittedName>
        <fullName evidence="2">Uncharacterized protein</fullName>
    </submittedName>
</protein>
<keyword evidence="1" id="KW-0812">Transmembrane</keyword>
<proteinExistence type="predicted"/>
<evidence type="ECO:0000313" key="2">
    <source>
        <dbReference type="EMBL" id="MBB3037103.1"/>
    </source>
</evidence>
<dbReference type="RefSeq" id="WP_064439030.1">
    <property type="nucleotide sequence ID" value="NZ_BDDI01000002.1"/>
</dbReference>
<organism evidence="2 3">
    <name type="scientific">Hoyosella altamirensis</name>
    <dbReference type="NCBI Taxonomy" id="616997"/>
    <lineage>
        <taxon>Bacteria</taxon>
        <taxon>Bacillati</taxon>
        <taxon>Actinomycetota</taxon>
        <taxon>Actinomycetes</taxon>
        <taxon>Mycobacteriales</taxon>
        <taxon>Hoyosellaceae</taxon>
        <taxon>Hoyosella</taxon>
    </lineage>
</organism>
<sequence length="155" mass="17410">MGWRHTKRALFARHSNPWSAWTRWASAPLILIPVWRRSWRDAALVGAWMAINPVVFSKPAHDRAWSTRAILGEELWIEERPMDAAMAVDAAATAAGITAMIAAHRHRTVPAAAATAAMMGLLMVYWELMARYLDRNVGLDREAPSLKRLVRTDSP</sequence>
<feature type="transmembrane region" description="Helical" evidence="1">
    <location>
        <begin position="109"/>
        <end position="126"/>
    </location>
</feature>
<dbReference type="AlphaFoldDB" id="A0A839RM44"/>
<dbReference type="EMBL" id="JACHWS010000001">
    <property type="protein sequence ID" value="MBB3037103.1"/>
    <property type="molecule type" value="Genomic_DNA"/>
</dbReference>
<dbReference type="InterPro" id="IPR046595">
    <property type="entry name" value="DUF6653"/>
</dbReference>
<keyword evidence="3" id="KW-1185">Reference proteome</keyword>